<dbReference type="PANTHER" id="PTHR46124:SF2">
    <property type="entry name" value="D-AMINOACYL-TRNA DEACYLASE"/>
    <property type="match status" value="1"/>
</dbReference>
<name>A0A1G2HHC4_9BACT</name>
<gene>
    <name evidence="4" type="ORF">A3H51_01870</name>
</gene>
<dbReference type="Pfam" id="PF01026">
    <property type="entry name" value="TatD_DNase"/>
    <property type="match status" value="1"/>
</dbReference>
<feature type="binding site" evidence="3">
    <location>
        <position position="153"/>
    </location>
    <ligand>
        <name>a divalent metal cation</name>
        <dbReference type="ChEBI" id="CHEBI:60240"/>
        <label>2</label>
    </ligand>
</feature>
<evidence type="ECO:0000256" key="3">
    <source>
        <dbReference type="PIRSR" id="PIRSR005902-1"/>
    </source>
</evidence>
<evidence type="ECO:0000313" key="5">
    <source>
        <dbReference type="Proteomes" id="UP000178509"/>
    </source>
</evidence>
<dbReference type="SUPFAM" id="SSF51556">
    <property type="entry name" value="Metallo-dependent hydrolases"/>
    <property type="match status" value="1"/>
</dbReference>
<dbReference type="STRING" id="1802164.A3H51_01870"/>
<evidence type="ECO:0000256" key="2">
    <source>
        <dbReference type="ARBA" id="ARBA00022801"/>
    </source>
</evidence>
<evidence type="ECO:0008006" key="6">
    <source>
        <dbReference type="Google" id="ProtNLM"/>
    </source>
</evidence>
<dbReference type="EMBL" id="MHOJ01000036">
    <property type="protein sequence ID" value="OGZ61779.1"/>
    <property type="molecule type" value="Genomic_DNA"/>
</dbReference>
<dbReference type="GO" id="GO:0016788">
    <property type="term" value="F:hydrolase activity, acting on ester bonds"/>
    <property type="evidence" value="ECO:0007669"/>
    <property type="project" value="InterPro"/>
</dbReference>
<dbReference type="Gene3D" id="3.20.20.140">
    <property type="entry name" value="Metal-dependent hydrolases"/>
    <property type="match status" value="1"/>
</dbReference>
<reference evidence="4 5" key="1">
    <citation type="journal article" date="2016" name="Nat. Commun.">
        <title>Thousands of microbial genomes shed light on interconnected biogeochemical processes in an aquifer system.</title>
        <authorList>
            <person name="Anantharaman K."/>
            <person name="Brown C.T."/>
            <person name="Hug L.A."/>
            <person name="Sharon I."/>
            <person name="Castelle C.J."/>
            <person name="Probst A.J."/>
            <person name="Thomas B.C."/>
            <person name="Singh A."/>
            <person name="Wilkins M.J."/>
            <person name="Karaoz U."/>
            <person name="Brodie E.L."/>
            <person name="Williams K.H."/>
            <person name="Hubbard S.S."/>
            <person name="Banfield J.F."/>
        </authorList>
    </citation>
    <scope>NUCLEOTIDE SEQUENCE [LARGE SCALE GENOMIC DNA]</scope>
</reference>
<dbReference type="FunFam" id="3.20.20.140:FF:000005">
    <property type="entry name" value="TatD family hydrolase"/>
    <property type="match status" value="1"/>
</dbReference>
<feature type="binding site" evidence="3">
    <location>
        <position position="8"/>
    </location>
    <ligand>
        <name>a divalent metal cation</name>
        <dbReference type="ChEBI" id="CHEBI:60240"/>
        <label>1</label>
    </ligand>
</feature>
<dbReference type="InterPro" id="IPR018228">
    <property type="entry name" value="DNase_TatD-rel_CS"/>
</dbReference>
<dbReference type="PROSITE" id="PS01090">
    <property type="entry name" value="TATD_2"/>
    <property type="match status" value="1"/>
</dbReference>
<dbReference type="AlphaFoldDB" id="A0A1G2HHC4"/>
<feature type="binding site" evidence="3">
    <location>
        <position position="110"/>
    </location>
    <ligand>
        <name>a divalent metal cation</name>
        <dbReference type="ChEBI" id="CHEBI:60240"/>
        <label>1</label>
    </ligand>
</feature>
<evidence type="ECO:0000256" key="1">
    <source>
        <dbReference type="ARBA" id="ARBA00022723"/>
    </source>
</evidence>
<sequence>MLIDTHAHLQFHAFRNDRDEVTKRTLEEGISFIMPGTQIDTSRAGVELAEKLNDSRIYASIGLHPIHVNRDRVDEDEVGSLEKFTTRGEEFNKKDYEDLIKSDKVVAVGEIGLDYWRKPKTTARKKEFVNRQKDAFIAQLDLALEYQKPLILHCRVAHDDMLDILKNHPIVTKLQPPGVVHSYTGTTEQLKKFLDMGFYIGVNGLVFKLPFVQDVVAQVPLERIVLETDAPYLLPPQVKNTERNEPIFIKYTAQKIAEIKGLTFKEVEAQTAKNAQTLFGVEFK</sequence>
<organism evidence="4 5">
    <name type="scientific">Candidatus Spechtbacteria bacterium RIFCSPLOWO2_02_FULL_38_8</name>
    <dbReference type="NCBI Taxonomy" id="1802164"/>
    <lineage>
        <taxon>Bacteria</taxon>
        <taxon>Candidatus Spechtiibacteriota</taxon>
    </lineage>
</organism>
<dbReference type="InterPro" id="IPR015991">
    <property type="entry name" value="TatD/YcfH-like"/>
</dbReference>
<dbReference type="PANTHER" id="PTHR46124">
    <property type="entry name" value="D-AMINOACYL-TRNA DEACYLASE"/>
    <property type="match status" value="1"/>
</dbReference>
<dbReference type="InterPro" id="IPR001130">
    <property type="entry name" value="TatD-like"/>
</dbReference>
<comment type="caution">
    <text evidence="4">The sequence shown here is derived from an EMBL/GenBank/DDBJ whole genome shotgun (WGS) entry which is preliminary data.</text>
</comment>
<dbReference type="GO" id="GO:0004536">
    <property type="term" value="F:DNA nuclease activity"/>
    <property type="evidence" value="ECO:0007669"/>
    <property type="project" value="InterPro"/>
</dbReference>
<keyword evidence="1 3" id="KW-0479">Metal-binding</keyword>
<feature type="binding site" evidence="3">
    <location>
        <position position="181"/>
    </location>
    <ligand>
        <name>a divalent metal cation</name>
        <dbReference type="ChEBI" id="CHEBI:60240"/>
        <label>2</label>
    </ligand>
</feature>
<dbReference type="PIRSF" id="PIRSF005902">
    <property type="entry name" value="DNase_TatD"/>
    <property type="match status" value="1"/>
</dbReference>
<accession>A0A1G2HHC4</accession>
<protein>
    <recommendedName>
        <fullName evidence="6">Hydrolase TatD</fullName>
    </recommendedName>
</protein>
<dbReference type="PROSITE" id="PS01091">
    <property type="entry name" value="TATD_3"/>
    <property type="match status" value="1"/>
</dbReference>
<dbReference type="GO" id="GO:0046872">
    <property type="term" value="F:metal ion binding"/>
    <property type="evidence" value="ECO:0007669"/>
    <property type="project" value="UniProtKB-KW"/>
</dbReference>
<feature type="binding site" evidence="3">
    <location>
        <position position="6"/>
    </location>
    <ligand>
        <name>a divalent metal cation</name>
        <dbReference type="ChEBI" id="CHEBI:60240"/>
        <label>1</label>
    </ligand>
</feature>
<keyword evidence="2" id="KW-0378">Hydrolase</keyword>
<dbReference type="NCBIfam" id="TIGR00010">
    <property type="entry name" value="YchF/TatD family DNA exonuclease"/>
    <property type="match status" value="1"/>
</dbReference>
<evidence type="ECO:0000313" key="4">
    <source>
        <dbReference type="EMBL" id="OGZ61779.1"/>
    </source>
</evidence>
<dbReference type="InterPro" id="IPR032466">
    <property type="entry name" value="Metal_Hydrolase"/>
</dbReference>
<proteinExistence type="predicted"/>
<feature type="binding site" evidence="3">
    <location>
        <position position="229"/>
    </location>
    <ligand>
        <name>a divalent metal cation</name>
        <dbReference type="ChEBI" id="CHEBI:60240"/>
        <label>1</label>
    </ligand>
</feature>
<dbReference type="CDD" id="cd01310">
    <property type="entry name" value="TatD_DNAse"/>
    <property type="match status" value="1"/>
</dbReference>
<dbReference type="Proteomes" id="UP000178509">
    <property type="component" value="Unassembled WGS sequence"/>
</dbReference>